<evidence type="ECO:0000256" key="1">
    <source>
        <dbReference type="SAM" id="Phobius"/>
    </source>
</evidence>
<reference evidence="2 3" key="1">
    <citation type="submission" date="2018-02" db="EMBL/GenBank/DDBJ databases">
        <title>The genomes of Aspergillus section Nigri reveals drivers in fungal speciation.</title>
        <authorList>
            <consortium name="DOE Joint Genome Institute"/>
            <person name="Vesth T.C."/>
            <person name="Nybo J."/>
            <person name="Theobald S."/>
            <person name="Brandl J."/>
            <person name="Frisvad J.C."/>
            <person name="Nielsen K.F."/>
            <person name="Lyhne E.K."/>
            <person name="Kogle M.E."/>
            <person name="Kuo A."/>
            <person name="Riley R."/>
            <person name="Clum A."/>
            <person name="Nolan M."/>
            <person name="Lipzen A."/>
            <person name="Salamov A."/>
            <person name="Henrissat B."/>
            <person name="Wiebenga A."/>
            <person name="De vries R.P."/>
            <person name="Grigoriev I.V."/>
            <person name="Mortensen U.H."/>
            <person name="Andersen M.R."/>
            <person name="Baker S.E."/>
        </authorList>
    </citation>
    <scope>NUCLEOTIDE SEQUENCE [LARGE SCALE GENOMIC DNA]</scope>
    <source>
        <strain evidence="2 3">CBS 121593</strain>
    </source>
</reference>
<dbReference type="RefSeq" id="XP_025569114.1">
    <property type="nucleotide sequence ID" value="XM_025716442.1"/>
</dbReference>
<dbReference type="InterPro" id="IPR010775">
    <property type="entry name" value="DUF1365"/>
</dbReference>
<dbReference type="Proteomes" id="UP000249402">
    <property type="component" value="Unassembled WGS sequence"/>
</dbReference>
<dbReference type="EMBL" id="KZ824524">
    <property type="protein sequence ID" value="RAK94786.1"/>
    <property type="molecule type" value="Genomic_DNA"/>
</dbReference>
<evidence type="ECO:0008006" key="4">
    <source>
        <dbReference type="Google" id="ProtNLM"/>
    </source>
</evidence>
<evidence type="ECO:0000313" key="2">
    <source>
        <dbReference type="EMBL" id="RAK94786.1"/>
    </source>
</evidence>
<keyword evidence="1" id="KW-1133">Transmembrane helix</keyword>
<dbReference type="PANTHER" id="PTHR33973:SF4">
    <property type="entry name" value="OS07G0153300 PROTEIN"/>
    <property type="match status" value="1"/>
</dbReference>
<dbReference type="GeneID" id="37221307"/>
<dbReference type="PANTHER" id="PTHR33973">
    <property type="entry name" value="OS07G0153300 PROTEIN"/>
    <property type="match status" value="1"/>
</dbReference>
<protein>
    <recommendedName>
        <fullName evidence="4">DUF1365-domain-containing protein</fullName>
    </recommendedName>
</protein>
<accession>A0A395GI00</accession>
<keyword evidence="3" id="KW-1185">Reference proteome</keyword>
<keyword evidence="1" id="KW-0812">Transmembrane</keyword>
<dbReference type="Pfam" id="PF07103">
    <property type="entry name" value="DUF1365"/>
    <property type="match status" value="1"/>
</dbReference>
<name>A0A395GI00_9EURO</name>
<feature type="transmembrane region" description="Helical" evidence="1">
    <location>
        <begin position="413"/>
        <end position="434"/>
    </location>
</feature>
<sequence length="436" mass="48431">MQGCMASFVSICTHLHDEDYPYVYLLTAPKVLGHVFNPVSFWYLYSASRTLAAVILEVNNNFGERHMYLLRASLGMSDGASNADPVDPPGSRSNHFTSFWPKDFHVSPFNPREGMAYTLTTADPLLAGAEGNKQSIDSRIVLVASDRRVQLIATIRATGPAIRLATLSTSQRCQLILSWGWVGALTEPRIYFQAAKLHLQRRLRVWSLPAPLEKTISRRASQIERSLEPFFRGYLRYLVANASGPLTVRYYAAGLCLNDTIEIMQSPLARRLSSESLDPIFELRVLRPDFYTSFAESRAFTAEAAFALLAGSGVLRVSDMDVLRDLVCATPVSLSETITLSLPADLVFRVINSIRKGRAASSTGLRSFSALDCYVLACCSQAEQRAYRKHMLQLVLSRYLALGSVNLLQAEVVVAHLVLVWVLLQFFGLARLLLGE</sequence>
<evidence type="ECO:0000313" key="3">
    <source>
        <dbReference type="Proteomes" id="UP000249402"/>
    </source>
</evidence>
<keyword evidence="1" id="KW-0472">Membrane</keyword>
<proteinExistence type="predicted"/>
<dbReference type="OrthoDB" id="3340520at2759"/>
<dbReference type="VEuPathDB" id="FungiDB:BO80DRAFT_370322"/>
<gene>
    <name evidence="2" type="ORF">BO80DRAFT_370322</name>
</gene>
<organism evidence="2 3">
    <name type="scientific">Aspergillus ibericus CBS 121593</name>
    <dbReference type="NCBI Taxonomy" id="1448316"/>
    <lineage>
        <taxon>Eukaryota</taxon>
        <taxon>Fungi</taxon>
        <taxon>Dikarya</taxon>
        <taxon>Ascomycota</taxon>
        <taxon>Pezizomycotina</taxon>
        <taxon>Eurotiomycetes</taxon>
        <taxon>Eurotiomycetidae</taxon>
        <taxon>Eurotiales</taxon>
        <taxon>Aspergillaceae</taxon>
        <taxon>Aspergillus</taxon>
        <taxon>Aspergillus subgen. Circumdati</taxon>
    </lineage>
</organism>
<dbReference type="AlphaFoldDB" id="A0A395GI00"/>